<dbReference type="InParanoid" id="D8LMC8"/>
<dbReference type="EMBL" id="FN648596">
    <property type="protein sequence ID" value="CBN77538.1"/>
    <property type="molecule type" value="Genomic_DNA"/>
</dbReference>
<keyword evidence="2" id="KW-1185">Reference proteome</keyword>
<sequence length="356" mass="37772">MSVSTMSTIATTKTLFAVYFVGTAVANVQHTIASRAAATDGTNSLDGFDPFHRLLDPNRTLFGRTLQAADDDEDDDVEQLCFAEYSACEEDAACTACVDSVTMDGTCYSEDINDCAAIADYLCCIVGPDCSDNELLADYLSCQVGICTFADFCDHSKTFDSDDNNGGGSNGDDIEDDYEDDDAELCPTEMSTCIEDSACMACLNGVAVDETCDTGNMTDCADMADYLCCIVGDACSDNEYLVDYVNCAAEIESCTLTDFCDHTTSTDSDDDVDGGGGGDDDATEMVTSCADEIATCAQDADCLSCMMAPSVNDGSESCENMVTADTPCSGVENMLCCLYGDTETCRDNAPFLEFAR</sequence>
<dbReference type="AlphaFoldDB" id="D8LMC8"/>
<gene>
    <name evidence="1" type="ORF">Esi_0004_0114</name>
</gene>
<accession>D8LMC8</accession>
<proteinExistence type="predicted"/>
<dbReference type="Proteomes" id="UP000002630">
    <property type="component" value="Linkage Group LG03"/>
</dbReference>
<name>D8LMC8_ECTSI</name>
<evidence type="ECO:0000313" key="2">
    <source>
        <dbReference type="Proteomes" id="UP000002630"/>
    </source>
</evidence>
<dbReference type="OrthoDB" id="10315812at2759"/>
<protein>
    <submittedName>
        <fullName evidence="1">Uncharacterized protein</fullName>
    </submittedName>
</protein>
<reference evidence="1 2" key="1">
    <citation type="journal article" date="2010" name="Nature">
        <title>The Ectocarpus genome and the independent evolution of multicellularity in brown algae.</title>
        <authorList>
            <person name="Cock J.M."/>
            <person name="Sterck L."/>
            <person name="Rouze P."/>
            <person name="Scornet D."/>
            <person name="Allen A.E."/>
            <person name="Amoutzias G."/>
            <person name="Anthouard V."/>
            <person name="Artiguenave F."/>
            <person name="Aury J.M."/>
            <person name="Badger J.H."/>
            <person name="Beszteri B."/>
            <person name="Billiau K."/>
            <person name="Bonnet E."/>
            <person name="Bothwell J.H."/>
            <person name="Bowler C."/>
            <person name="Boyen C."/>
            <person name="Brownlee C."/>
            <person name="Carrano C.J."/>
            <person name="Charrier B."/>
            <person name="Cho G.Y."/>
            <person name="Coelho S.M."/>
            <person name="Collen J."/>
            <person name="Corre E."/>
            <person name="Da Silva C."/>
            <person name="Delage L."/>
            <person name="Delaroque N."/>
            <person name="Dittami S.M."/>
            <person name="Doulbeau S."/>
            <person name="Elias M."/>
            <person name="Farnham G."/>
            <person name="Gachon C.M."/>
            <person name="Gschloessl B."/>
            <person name="Heesch S."/>
            <person name="Jabbari K."/>
            <person name="Jubin C."/>
            <person name="Kawai H."/>
            <person name="Kimura K."/>
            <person name="Kloareg B."/>
            <person name="Kupper F.C."/>
            <person name="Lang D."/>
            <person name="Le Bail A."/>
            <person name="Leblanc C."/>
            <person name="Lerouge P."/>
            <person name="Lohr M."/>
            <person name="Lopez P.J."/>
            <person name="Martens C."/>
            <person name="Maumus F."/>
            <person name="Michel G."/>
            <person name="Miranda-Saavedra D."/>
            <person name="Morales J."/>
            <person name="Moreau H."/>
            <person name="Motomura T."/>
            <person name="Nagasato C."/>
            <person name="Napoli C.A."/>
            <person name="Nelson D.R."/>
            <person name="Nyvall-Collen P."/>
            <person name="Peters A.F."/>
            <person name="Pommier C."/>
            <person name="Potin P."/>
            <person name="Poulain J."/>
            <person name="Quesneville H."/>
            <person name="Read B."/>
            <person name="Rensing S.A."/>
            <person name="Ritter A."/>
            <person name="Rousvoal S."/>
            <person name="Samanta M."/>
            <person name="Samson G."/>
            <person name="Schroeder D.C."/>
            <person name="Segurens B."/>
            <person name="Strittmatter M."/>
            <person name="Tonon T."/>
            <person name="Tregear J.W."/>
            <person name="Valentin K."/>
            <person name="von Dassow P."/>
            <person name="Yamagishi T."/>
            <person name="Van de Peer Y."/>
            <person name="Wincker P."/>
        </authorList>
    </citation>
    <scope>NUCLEOTIDE SEQUENCE [LARGE SCALE GENOMIC DNA]</scope>
    <source>
        <strain evidence="2">Ec32 / CCAP1310/4</strain>
    </source>
</reference>
<evidence type="ECO:0000313" key="1">
    <source>
        <dbReference type="EMBL" id="CBN77538.1"/>
    </source>
</evidence>
<organism evidence="1 2">
    <name type="scientific">Ectocarpus siliculosus</name>
    <name type="common">Brown alga</name>
    <name type="synonym">Conferva siliculosa</name>
    <dbReference type="NCBI Taxonomy" id="2880"/>
    <lineage>
        <taxon>Eukaryota</taxon>
        <taxon>Sar</taxon>
        <taxon>Stramenopiles</taxon>
        <taxon>Ochrophyta</taxon>
        <taxon>PX clade</taxon>
        <taxon>Phaeophyceae</taxon>
        <taxon>Ectocarpales</taxon>
        <taxon>Ectocarpaceae</taxon>
        <taxon>Ectocarpus</taxon>
    </lineage>
</organism>
<dbReference type="EMBL" id="FN649728">
    <property type="protein sequence ID" value="CBN77538.1"/>
    <property type="molecule type" value="Genomic_DNA"/>
</dbReference>